<dbReference type="SUPFAM" id="SSF51197">
    <property type="entry name" value="Clavaminate synthase-like"/>
    <property type="match status" value="1"/>
</dbReference>
<dbReference type="Gene3D" id="2.60.120.620">
    <property type="entry name" value="q2cbj1_9rhob like domain"/>
    <property type="match status" value="1"/>
</dbReference>
<evidence type="ECO:0000313" key="3">
    <source>
        <dbReference type="Proteomes" id="UP000541535"/>
    </source>
</evidence>
<organism evidence="2 3">
    <name type="scientific">Pseudoduganella violacea</name>
    <dbReference type="NCBI Taxonomy" id="1715466"/>
    <lineage>
        <taxon>Bacteria</taxon>
        <taxon>Pseudomonadati</taxon>
        <taxon>Pseudomonadota</taxon>
        <taxon>Betaproteobacteria</taxon>
        <taxon>Burkholderiales</taxon>
        <taxon>Oxalobacteraceae</taxon>
        <taxon>Telluria group</taxon>
        <taxon>Pseudoduganella</taxon>
    </lineage>
</organism>
<gene>
    <name evidence="2" type="ORF">FHS03_001298</name>
</gene>
<keyword evidence="3" id="KW-1185">Reference proteome</keyword>
<sequence>MLLLDYDVRRYAFAKVVARQVYRVPALERLHVYWLAQKTRRGAEPCLTHADNLLLRQRMQGLPDDDLFYVIYNAFVKEVIGAAFQRRLSYSMHPKMRVHLAGTPSVSSWHRDADVTGRVDQINVWLPFTDTFDSNTLWVESDYGKGDYRPIPVRYGQALVFDGGYLSHGTVANDTRQTRVSIDFRFAPRGDSLPPKAKAILGRRPADLNRGQTMETSGYEH</sequence>
<dbReference type="AlphaFoldDB" id="A0A7W5FT51"/>
<reference evidence="2 3" key="1">
    <citation type="submission" date="2020-08" db="EMBL/GenBank/DDBJ databases">
        <title>Genomic Encyclopedia of Type Strains, Phase III (KMG-III): the genomes of soil and plant-associated and newly described type strains.</title>
        <authorList>
            <person name="Whitman W."/>
        </authorList>
    </citation>
    <scope>NUCLEOTIDE SEQUENCE [LARGE SCALE GENOMIC DNA]</scope>
    <source>
        <strain evidence="2 3">CECT 8897</strain>
    </source>
</reference>
<evidence type="ECO:0000313" key="2">
    <source>
        <dbReference type="EMBL" id="MBB3118267.1"/>
    </source>
</evidence>
<dbReference type="Proteomes" id="UP000541535">
    <property type="component" value="Unassembled WGS sequence"/>
</dbReference>
<evidence type="ECO:0008006" key="4">
    <source>
        <dbReference type="Google" id="ProtNLM"/>
    </source>
</evidence>
<name>A0A7W5FT51_9BURK</name>
<comment type="caution">
    <text evidence="2">The sequence shown here is derived from an EMBL/GenBank/DDBJ whole genome shotgun (WGS) entry which is preliminary data.</text>
</comment>
<dbReference type="RefSeq" id="WP_183440206.1">
    <property type="nucleotide sequence ID" value="NZ_JACHXD010000003.1"/>
</dbReference>
<feature type="compositionally biased region" description="Polar residues" evidence="1">
    <location>
        <begin position="210"/>
        <end position="221"/>
    </location>
</feature>
<accession>A0A7W5FT51</accession>
<dbReference type="EMBL" id="JACHXD010000003">
    <property type="protein sequence ID" value="MBB3118267.1"/>
    <property type="molecule type" value="Genomic_DNA"/>
</dbReference>
<feature type="region of interest" description="Disordered" evidence="1">
    <location>
        <begin position="202"/>
        <end position="221"/>
    </location>
</feature>
<evidence type="ECO:0000256" key="1">
    <source>
        <dbReference type="SAM" id="MobiDB-lite"/>
    </source>
</evidence>
<protein>
    <recommendedName>
        <fullName evidence="4">Streptomycin biosynthesis enzyme StrG</fullName>
    </recommendedName>
</protein>
<proteinExistence type="predicted"/>